<keyword evidence="7 13" id="KW-0274">FAD</keyword>
<dbReference type="GO" id="GO:0016788">
    <property type="term" value="F:hydrolase activity, acting on ester bonds"/>
    <property type="evidence" value="ECO:0007669"/>
    <property type="project" value="InterPro"/>
</dbReference>
<reference evidence="16" key="1">
    <citation type="submission" date="2021-02" db="EMBL/GenBank/DDBJ databases">
        <authorList>
            <person name="Nowell W R."/>
        </authorList>
    </citation>
    <scope>NUCLEOTIDE SEQUENCE</scope>
</reference>
<protein>
    <recommendedName>
        <fullName evidence="13">Flavin-containing monooxygenase</fullName>
        <ecNumber evidence="13">1.-.-.-</ecNumber>
    </recommendedName>
</protein>
<dbReference type="Pfam" id="PF00743">
    <property type="entry name" value="FMO-like"/>
    <property type="match status" value="1"/>
</dbReference>
<keyword evidence="9 14" id="KW-1133">Transmembrane helix</keyword>
<dbReference type="OrthoDB" id="66881at2759"/>
<dbReference type="Gene3D" id="3.50.50.60">
    <property type="entry name" value="FAD/NAD(P)-binding domain"/>
    <property type="match status" value="2"/>
</dbReference>
<feature type="transmembrane region" description="Helical" evidence="14">
    <location>
        <begin position="418"/>
        <end position="445"/>
    </location>
</feature>
<evidence type="ECO:0000256" key="5">
    <source>
        <dbReference type="ARBA" id="ARBA00022630"/>
    </source>
</evidence>
<dbReference type="Pfam" id="PF01026">
    <property type="entry name" value="TatD_DNase"/>
    <property type="match status" value="1"/>
</dbReference>
<evidence type="ECO:0000256" key="7">
    <source>
        <dbReference type="ARBA" id="ARBA00022827"/>
    </source>
</evidence>
<evidence type="ECO:0000256" key="6">
    <source>
        <dbReference type="ARBA" id="ARBA00022692"/>
    </source>
</evidence>
<keyword evidence="8" id="KW-0521">NADP</keyword>
<dbReference type="Pfam" id="PF00001">
    <property type="entry name" value="7tm_1"/>
    <property type="match status" value="1"/>
</dbReference>
<dbReference type="EMBL" id="CAJNOO010000449">
    <property type="protein sequence ID" value="CAF0946306.1"/>
    <property type="molecule type" value="Genomic_DNA"/>
</dbReference>
<evidence type="ECO:0000256" key="11">
    <source>
        <dbReference type="ARBA" id="ARBA00023033"/>
    </source>
</evidence>
<dbReference type="GO" id="GO:0016020">
    <property type="term" value="C:membrane"/>
    <property type="evidence" value="ECO:0007669"/>
    <property type="project" value="UniProtKB-SubCell"/>
</dbReference>
<feature type="transmembrane region" description="Helical" evidence="14">
    <location>
        <begin position="499"/>
        <end position="518"/>
    </location>
</feature>
<dbReference type="CDD" id="cd00637">
    <property type="entry name" value="7tm_classA_rhodopsin-like"/>
    <property type="match status" value="1"/>
</dbReference>
<keyword evidence="10 13" id="KW-0560">Oxidoreductase</keyword>
<evidence type="ECO:0000256" key="2">
    <source>
        <dbReference type="ARBA" id="ARBA00004370"/>
    </source>
</evidence>
<keyword evidence="11 13" id="KW-0503">Monooxygenase</keyword>
<dbReference type="FunFam" id="3.50.50.60:FF:000138">
    <property type="entry name" value="Flavin-containing monooxygenase"/>
    <property type="match status" value="1"/>
</dbReference>
<comment type="cofactor">
    <cofactor evidence="1 13">
        <name>FAD</name>
        <dbReference type="ChEBI" id="CHEBI:57692"/>
    </cofactor>
</comment>
<name>A0A814CZ31_9BILA</name>
<dbReference type="PANTHER" id="PTHR23023">
    <property type="entry name" value="DIMETHYLANILINE MONOOXYGENASE"/>
    <property type="match status" value="1"/>
</dbReference>
<evidence type="ECO:0000256" key="4">
    <source>
        <dbReference type="ARBA" id="ARBA00009275"/>
    </source>
</evidence>
<evidence type="ECO:0000256" key="12">
    <source>
        <dbReference type="ARBA" id="ARBA00023136"/>
    </source>
</evidence>
<accession>A0A814CZ31</accession>
<feature type="transmembrane region" description="Helical" evidence="14">
    <location>
        <begin position="457"/>
        <end position="479"/>
    </location>
</feature>
<dbReference type="SUPFAM" id="SSF51905">
    <property type="entry name" value="FAD/NAD(P)-binding domain"/>
    <property type="match status" value="1"/>
</dbReference>
<evidence type="ECO:0000313" key="16">
    <source>
        <dbReference type="EMBL" id="CAF0946306.1"/>
    </source>
</evidence>
<comment type="similarity">
    <text evidence="4">Belongs to the metallo-dependent hydrolases superfamily. TatD-type hydrolase family.</text>
</comment>
<dbReference type="AlphaFoldDB" id="A0A814CZ31"/>
<gene>
    <name evidence="16" type="ORF">RFH988_LOCUS11376</name>
</gene>
<evidence type="ECO:0000256" key="10">
    <source>
        <dbReference type="ARBA" id="ARBA00023002"/>
    </source>
</evidence>
<comment type="similarity">
    <text evidence="3 13">Belongs to the FMO family.</text>
</comment>
<dbReference type="EC" id="1.-.-.-" evidence="13"/>
<evidence type="ECO:0000256" key="13">
    <source>
        <dbReference type="RuleBase" id="RU361177"/>
    </source>
</evidence>
<feature type="transmembrane region" description="Helical" evidence="14">
    <location>
        <begin position="661"/>
        <end position="684"/>
    </location>
</feature>
<evidence type="ECO:0000313" key="17">
    <source>
        <dbReference type="Proteomes" id="UP000663882"/>
    </source>
</evidence>
<dbReference type="InterPro" id="IPR050346">
    <property type="entry name" value="FMO-like"/>
</dbReference>
<comment type="subcellular location">
    <subcellularLocation>
        <location evidence="2">Membrane</location>
    </subcellularLocation>
</comment>
<dbReference type="InterPro" id="IPR001130">
    <property type="entry name" value="TatD-like"/>
</dbReference>
<evidence type="ECO:0000256" key="9">
    <source>
        <dbReference type="ARBA" id="ARBA00022989"/>
    </source>
</evidence>
<proteinExistence type="inferred from homology"/>
<feature type="transmembrane region" description="Helical" evidence="14">
    <location>
        <begin position="632"/>
        <end position="655"/>
    </location>
</feature>
<dbReference type="SUPFAM" id="SSF81321">
    <property type="entry name" value="Family A G protein-coupled receptor-like"/>
    <property type="match status" value="1"/>
</dbReference>
<evidence type="ECO:0000256" key="3">
    <source>
        <dbReference type="ARBA" id="ARBA00009183"/>
    </source>
</evidence>
<dbReference type="GO" id="GO:0004499">
    <property type="term" value="F:N,N-dimethylaniline monooxygenase activity"/>
    <property type="evidence" value="ECO:0007669"/>
    <property type="project" value="InterPro"/>
</dbReference>
<keyword evidence="12 14" id="KW-0472">Membrane</keyword>
<dbReference type="Proteomes" id="UP000663882">
    <property type="component" value="Unassembled WGS sequence"/>
</dbReference>
<dbReference type="GO" id="GO:0004930">
    <property type="term" value="F:G protein-coupled receptor activity"/>
    <property type="evidence" value="ECO:0007669"/>
    <property type="project" value="InterPro"/>
</dbReference>
<evidence type="ECO:0000256" key="1">
    <source>
        <dbReference type="ARBA" id="ARBA00001974"/>
    </source>
</evidence>
<feature type="transmembrane region" description="Helical" evidence="14">
    <location>
        <begin position="538"/>
        <end position="556"/>
    </location>
</feature>
<dbReference type="InterPro" id="IPR020946">
    <property type="entry name" value="Flavin_mOase-like"/>
</dbReference>
<dbReference type="GO" id="GO:0050660">
    <property type="term" value="F:flavin adenine dinucleotide binding"/>
    <property type="evidence" value="ECO:0007669"/>
    <property type="project" value="InterPro"/>
</dbReference>
<comment type="caution">
    <text evidence="16">The sequence shown here is derived from an EMBL/GenBank/DDBJ whole genome shotgun (WGS) entry which is preliminary data.</text>
</comment>
<dbReference type="InterPro" id="IPR032466">
    <property type="entry name" value="Metal_Hydrolase"/>
</dbReference>
<dbReference type="InterPro" id="IPR017452">
    <property type="entry name" value="GPCR_Rhodpsn_7TM"/>
</dbReference>
<feature type="transmembrane region" description="Helical" evidence="14">
    <location>
        <begin position="576"/>
        <end position="600"/>
    </location>
</feature>
<evidence type="ECO:0000256" key="14">
    <source>
        <dbReference type="SAM" id="Phobius"/>
    </source>
</evidence>
<keyword evidence="5 13" id="KW-0285">Flavoprotein</keyword>
<keyword evidence="6 14" id="KW-0812">Transmembrane</keyword>
<evidence type="ECO:0000256" key="8">
    <source>
        <dbReference type="ARBA" id="ARBA00022857"/>
    </source>
</evidence>
<dbReference type="Gene3D" id="1.20.1070.10">
    <property type="entry name" value="Rhodopsin 7-helix transmembrane proteins"/>
    <property type="match status" value="1"/>
</dbReference>
<feature type="domain" description="G-protein coupled receptors family 1 profile" evidence="15">
    <location>
        <begin position="436"/>
        <end position="690"/>
    </location>
</feature>
<organism evidence="16 17">
    <name type="scientific">Rotaria sordida</name>
    <dbReference type="NCBI Taxonomy" id="392033"/>
    <lineage>
        <taxon>Eukaryota</taxon>
        <taxon>Metazoa</taxon>
        <taxon>Spiralia</taxon>
        <taxon>Gnathifera</taxon>
        <taxon>Rotifera</taxon>
        <taxon>Eurotatoria</taxon>
        <taxon>Bdelloidea</taxon>
        <taxon>Philodinida</taxon>
        <taxon>Philodinidae</taxon>
        <taxon>Rotaria</taxon>
    </lineage>
</organism>
<dbReference type="InterPro" id="IPR036188">
    <property type="entry name" value="FAD/NAD-bd_sf"/>
</dbReference>
<dbReference type="GO" id="GO:0050661">
    <property type="term" value="F:NADP binding"/>
    <property type="evidence" value="ECO:0007669"/>
    <property type="project" value="InterPro"/>
</dbReference>
<dbReference type="InterPro" id="IPR000276">
    <property type="entry name" value="GPCR_Rhodpsn"/>
</dbReference>
<dbReference type="PROSITE" id="PS50262">
    <property type="entry name" value="G_PROTEIN_RECEP_F1_2"/>
    <property type="match status" value="1"/>
</dbReference>
<dbReference type="SUPFAM" id="SSF51556">
    <property type="entry name" value="Metallo-dependent hydrolases"/>
    <property type="match status" value="1"/>
</dbReference>
<sequence length="716" mass="82093">MSRSMRIAVCGAGPSGLSQLHAFESARKNGYPIPDIVCFEKQTDFGGQWNYSWRTGFDEYSEPIHSSMYHNLWTNLPKECFEFVDYSFGEHFGQPLTSFPPRTVLLDYIRGYAERNNVRQYIRFNTVIRWISYSDEKQKFHVVVKDLRKDETRSEEFDYVIIATGHFSTPNVPYFDGIETFPGRILHSHDFRFAQDFIGQHVLIVGNGYSAEDIALQLYKYGVKSVMLSYRTRPNGFKWPHEVKEVPLLVRIDKENVYFRDGSSYKVNAIIFCTGYVHHFPFLDDNLRLKSTNCLYPPDLYKTIVWVHQPRLLYLGMQRFTLSFNVTNAQACKKENSVSGRPIVAAGEVGLDESSRFSMLDQKLVLEHQIIIARETGLPLILHCRGHSLFRPLFDYMSSLLPSNHPIQCSLTINTELWFIPLDIVTILSTALTVGVAILILLIILIDKTCHTVPMMLIANSCLAELICASDSLGMSILTLRNDLQQIPYPDSMCIFRGYLSYASCAVMNYSFLLQAIYRYVIVVYPNYLIFQSTRFQLFFICVTWTFGFVYPIGFMSNGNITYDVDNQICQIPLGLSFSMIFVAFCIYTIPISIIILVYFKLVRYVKTMSNLVTPVNTLIRARRELNMFRRIVILVTILVILGIPYITFICMSFFTSPPKYHLRIACSAVYVSLACMIIALFQLTPPLKISIMKLINGRLNKITPTVAFTIGKTNA</sequence>
<evidence type="ECO:0000259" key="15">
    <source>
        <dbReference type="PROSITE" id="PS50262"/>
    </source>
</evidence>